<dbReference type="EMBL" id="MSJM01000007">
    <property type="protein sequence ID" value="OLF47285.1"/>
    <property type="molecule type" value="Genomic_DNA"/>
</dbReference>
<comment type="caution">
    <text evidence="1">The sequence shown here is derived from an EMBL/GenBank/DDBJ whole genome shotgun (WGS) entry which is preliminary data.</text>
</comment>
<evidence type="ECO:0000313" key="1">
    <source>
        <dbReference type="EMBL" id="OLF47285.1"/>
    </source>
</evidence>
<reference evidence="2" key="1">
    <citation type="submission" date="2016-12" db="EMBL/GenBank/DDBJ databases">
        <authorList>
            <person name="Gulvik C.A."/>
        </authorList>
    </citation>
    <scope>NUCLEOTIDE SEQUENCE [LARGE SCALE GENOMIC DNA]</scope>
    <source>
        <strain evidence="2">NED12-00049-6B</strain>
    </source>
</reference>
<gene>
    <name evidence="1" type="ORF">BU202_08135</name>
</gene>
<proteinExistence type="predicted"/>
<evidence type="ECO:0000313" key="2">
    <source>
        <dbReference type="Proteomes" id="UP000186890"/>
    </source>
</evidence>
<keyword evidence="2" id="KW-1185">Reference proteome</keyword>
<name>A0A1Q8E654_9STRE</name>
<protein>
    <submittedName>
        <fullName evidence="1">Uncharacterized protein</fullName>
    </submittedName>
</protein>
<sequence>MKITVEKVCANGYRLKSGYIERIVTTNKSIDDVDDFKYWSEQQRYYLTMNQFLIIDPEWLNMVIDVYNQRDELPI</sequence>
<accession>A0A1Q8E654</accession>
<dbReference type="Proteomes" id="UP000186890">
    <property type="component" value="Unassembled WGS sequence"/>
</dbReference>
<dbReference type="AlphaFoldDB" id="A0A1Q8E654"/>
<organism evidence="1 2">
    <name type="scientific">Streptococcus cuniculi</name>
    <dbReference type="NCBI Taxonomy" id="1432788"/>
    <lineage>
        <taxon>Bacteria</taxon>
        <taxon>Bacillati</taxon>
        <taxon>Bacillota</taxon>
        <taxon>Bacilli</taxon>
        <taxon>Lactobacillales</taxon>
        <taxon>Streptococcaceae</taxon>
        <taxon>Streptococcus</taxon>
    </lineage>
</organism>